<evidence type="ECO:0000313" key="1">
    <source>
        <dbReference type="EMBL" id="CAJ1385907.1"/>
    </source>
</evidence>
<organism evidence="1 2">
    <name type="scientific">Effrenium voratum</name>
    <dbReference type="NCBI Taxonomy" id="2562239"/>
    <lineage>
        <taxon>Eukaryota</taxon>
        <taxon>Sar</taxon>
        <taxon>Alveolata</taxon>
        <taxon>Dinophyceae</taxon>
        <taxon>Suessiales</taxon>
        <taxon>Symbiodiniaceae</taxon>
        <taxon>Effrenium</taxon>
    </lineage>
</organism>
<reference evidence="1" key="1">
    <citation type="submission" date="2023-08" db="EMBL/GenBank/DDBJ databases">
        <authorList>
            <person name="Chen Y."/>
            <person name="Shah S."/>
            <person name="Dougan E. K."/>
            <person name="Thang M."/>
            <person name="Chan C."/>
        </authorList>
    </citation>
    <scope>NUCLEOTIDE SEQUENCE</scope>
</reference>
<name>A0AA36MW37_9DINO</name>
<sequence>MAEQRPAKRLKRSYATSQAHSWPLVPGVLVLEICRWLGGDQKVASKEGRRQVARLAEAIGAAWCVDRFWRRCCEAACWELFSQEFQQVVRGRFNPLRAAQQLTAWWEEQGSTQLEAPVAGVVAESQLTASR</sequence>
<comment type="caution">
    <text evidence="1">The sequence shown here is derived from an EMBL/GenBank/DDBJ whole genome shotgun (WGS) entry which is preliminary data.</text>
</comment>
<accession>A0AA36MW37</accession>
<evidence type="ECO:0000313" key="2">
    <source>
        <dbReference type="Proteomes" id="UP001178507"/>
    </source>
</evidence>
<proteinExistence type="predicted"/>
<dbReference type="Proteomes" id="UP001178507">
    <property type="component" value="Unassembled WGS sequence"/>
</dbReference>
<gene>
    <name evidence="1" type="ORF">EVOR1521_LOCUS12395</name>
</gene>
<keyword evidence="2" id="KW-1185">Reference proteome</keyword>
<dbReference type="AlphaFoldDB" id="A0AA36MW37"/>
<protein>
    <submittedName>
        <fullName evidence="1">Uncharacterized protein</fullName>
    </submittedName>
</protein>
<dbReference type="EMBL" id="CAUJNA010001302">
    <property type="protein sequence ID" value="CAJ1385907.1"/>
    <property type="molecule type" value="Genomic_DNA"/>
</dbReference>